<dbReference type="EMBL" id="OZ075121">
    <property type="protein sequence ID" value="CAL4903051.1"/>
    <property type="molecule type" value="Genomic_DNA"/>
</dbReference>
<reference evidence="4" key="1">
    <citation type="submission" date="2024-06" db="EMBL/GenBank/DDBJ databases">
        <authorList>
            <person name="Ryan C."/>
        </authorList>
    </citation>
    <scope>NUCLEOTIDE SEQUENCE [LARGE SCALE GENOMIC DNA]</scope>
</reference>
<accession>A0ABC8W5D7</accession>
<feature type="compositionally biased region" description="Low complexity" evidence="1">
    <location>
        <begin position="40"/>
        <end position="58"/>
    </location>
</feature>
<keyword evidence="4" id="KW-1185">Reference proteome</keyword>
<feature type="domain" description="Beta-carotene isomerase D27-like C-terminal" evidence="2">
    <location>
        <begin position="186"/>
        <end position="267"/>
    </location>
</feature>
<organism evidence="3 4">
    <name type="scientific">Urochloa decumbens</name>
    <dbReference type="NCBI Taxonomy" id="240449"/>
    <lineage>
        <taxon>Eukaryota</taxon>
        <taxon>Viridiplantae</taxon>
        <taxon>Streptophyta</taxon>
        <taxon>Embryophyta</taxon>
        <taxon>Tracheophyta</taxon>
        <taxon>Spermatophyta</taxon>
        <taxon>Magnoliopsida</taxon>
        <taxon>Liliopsida</taxon>
        <taxon>Poales</taxon>
        <taxon>Poaceae</taxon>
        <taxon>PACMAD clade</taxon>
        <taxon>Panicoideae</taxon>
        <taxon>Panicodae</taxon>
        <taxon>Paniceae</taxon>
        <taxon>Melinidinae</taxon>
        <taxon>Urochloa</taxon>
    </lineage>
</organism>
<sequence length="304" mass="32821">MLTSHGLTAGRRQPVAAVVHLSVSMATPLATRGCLLASRGPPSHAAAASSSSSWSPSSLLQLGRRPSHRLHSSSPQVDAAAAPGKSGEYQPSFADDLLLAFFRSKMVEEVGWDSEKPGYAGLMEVANRLMVKGKSALETEQAAVRVLQSLFPPLLLVLYKALLAPIGNGQLAAMMLARATALSCQWLMGTCSVNSVTLPDGKSWSSGVFVEKCKYLEESKCLGICINTCKLPTQTFFKDHMGVDLYMEPNFEDYSCQFNFGVLPPPLDTDKALKEPCLDICTNARRRRELGRNSSPDELGCPQV</sequence>
<dbReference type="PANTHER" id="PTHR33591:SF2">
    <property type="entry name" value="BETA-CAROTENE ISOMERASE D27"/>
    <property type="match status" value="1"/>
</dbReference>
<dbReference type="InterPro" id="IPR025114">
    <property type="entry name" value="D27-like_C"/>
</dbReference>
<dbReference type="AlphaFoldDB" id="A0ABC8W5D7"/>
<dbReference type="PANTHER" id="PTHR33591">
    <property type="entry name" value="BETA-CAROTENE ISOMERASE D27"/>
    <property type="match status" value="1"/>
</dbReference>
<dbReference type="Pfam" id="PF13225">
    <property type="entry name" value="D27-like_C"/>
    <property type="match status" value="1"/>
</dbReference>
<name>A0ABC8W5D7_9POAL</name>
<dbReference type="InterPro" id="IPR038938">
    <property type="entry name" value="D27-like"/>
</dbReference>
<feature type="region of interest" description="Disordered" evidence="1">
    <location>
        <begin position="40"/>
        <end position="88"/>
    </location>
</feature>
<reference evidence="3 4" key="2">
    <citation type="submission" date="2024-10" db="EMBL/GenBank/DDBJ databases">
        <authorList>
            <person name="Ryan C."/>
        </authorList>
    </citation>
    <scope>NUCLEOTIDE SEQUENCE [LARGE SCALE GENOMIC DNA]</scope>
</reference>
<evidence type="ECO:0000256" key="1">
    <source>
        <dbReference type="SAM" id="MobiDB-lite"/>
    </source>
</evidence>
<evidence type="ECO:0000313" key="3">
    <source>
        <dbReference type="EMBL" id="CAL4903051.1"/>
    </source>
</evidence>
<protein>
    <recommendedName>
        <fullName evidence="2">Beta-carotene isomerase D27-like C-terminal domain-containing protein</fullName>
    </recommendedName>
</protein>
<evidence type="ECO:0000313" key="4">
    <source>
        <dbReference type="Proteomes" id="UP001497457"/>
    </source>
</evidence>
<evidence type="ECO:0000259" key="2">
    <source>
        <dbReference type="Pfam" id="PF13225"/>
    </source>
</evidence>
<gene>
    <name evidence="3" type="ORF">URODEC1_LOCUS10314</name>
</gene>
<proteinExistence type="predicted"/>
<dbReference type="Proteomes" id="UP001497457">
    <property type="component" value="Chromosome 11b"/>
</dbReference>